<protein>
    <submittedName>
        <fullName evidence="2">Uncharacterized protein</fullName>
    </submittedName>
</protein>
<evidence type="ECO:0000313" key="3">
    <source>
        <dbReference type="Proteomes" id="UP000237481"/>
    </source>
</evidence>
<dbReference type="STRING" id="94208.A0A2S4LAD3"/>
<proteinExistence type="predicted"/>
<evidence type="ECO:0000256" key="1">
    <source>
        <dbReference type="SAM" id="MobiDB-lite"/>
    </source>
</evidence>
<comment type="caution">
    <text evidence="2">The sequence shown here is derived from an EMBL/GenBank/DDBJ whole genome shotgun (WGS) entry which is preliminary data.</text>
</comment>
<dbReference type="AlphaFoldDB" id="A0A2S4LAD3"/>
<feature type="region of interest" description="Disordered" evidence="1">
    <location>
        <begin position="1"/>
        <end position="23"/>
    </location>
</feature>
<accession>A0A2S4LAD3</accession>
<gene>
    <name evidence="2" type="ORF">TPAR_09574</name>
</gene>
<organism evidence="2 3">
    <name type="scientific">Tolypocladium paradoxum</name>
    <dbReference type="NCBI Taxonomy" id="94208"/>
    <lineage>
        <taxon>Eukaryota</taxon>
        <taxon>Fungi</taxon>
        <taxon>Dikarya</taxon>
        <taxon>Ascomycota</taxon>
        <taxon>Pezizomycotina</taxon>
        <taxon>Sordariomycetes</taxon>
        <taxon>Hypocreomycetidae</taxon>
        <taxon>Hypocreales</taxon>
        <taxon>Ophiocordycipitaceae</taxon>
        <taxon>Tolypocladium</taxon>
    </lineage>
</organism>
<keyword evidence="3" id="KW-1185">Reference proteome</keyword>
<dbReference type="Proteomes" id="UP000237481">
    <property type="component" value="Unassembled WGS sequence"/>
</dbReference>
<reference evidence="2 3" key="1">
    <citation type="submission" date="2018-01" db="EMBL/GenBank/DDBJ databases">
        <title>Harnessing the power of phylogenomics to disentangle the directionality and signatures of interkingdom host jumping in the parasitic fungal genus Tolypocladium.</title>
        <authorList>
            <person name="Quandt C.A."/>
            <person name="Patterson W."/>
            <person name="Spatafora J.W."/>
        </authorList>
    </citation>
    <scope>NUCLEOTIDE SEQUENCE [LARGE SCALE GENOMIC DNA]</scope>
    <source>
        <strain evidence="2 3">NRBC 100945</strain>
    </source>
</reference>
<name>A0A2S4LAD3_9HYPO</name>
<evidence type="ECO:0000313" key="2">
    <source>
        <dbReference type="EMBL" id="POR39351.1"/>
    </source>
</evidence>
<feature type="compositionally biased region" description="Polar residues" evidence="1">
    <location>
        <begin position="1"/>
        <end position="10"/>
    </location>
</feature>
<sequence>MNAETTSQLSDDPIPPQRSQLRPARKTLPFVPYADWVPGQSSDHQPPSCIHYVLEWKVTFNNRRVRMQTEEDLVVTPSDFWNEELSIKVQEIAKTTSKSSRPDATTIVMSVNHRSESDITKRQGGFGIFGLDETT</sequence>
<dbReference type="OrthoDB" id="5131365at2759"/>
<dbReference type="EMBL" id="PKSG01000045">
    <property type="protein sequence ID" value="POR39351.1"/>
    <property type="molecule type" value="Genomic_DNA"/>
</dbReference>